<dbReference type="Pfam" id="PF07072">
    <property type="entry name" value="ZapD"/>
    <property type="match status" value="1"/>
</dbReference>
<dbReference type="InterPro" id="IPR009777">
    <property type="entry name" value="ZapD"/>
</dbReference>
<dbReference type="InterPro" id="IPR027462">
    <property type="entry name" value="ZapD_C"/>
</dbReference>
<dbReference type="SUPFAM" id="SSF160950">
    <property type="entry name" value="YacF-like"/>
    <property type="match status" value="1"/>
</dbReference>
<comment type="function">
    <text evidence="5">Cell division factor that enhances FtsZ-ring assembly. Directly interacts with FtsZ and promotes bundling of FtsZ protofilaments, with a reduction in FtsZ GTPase activity.</text>
</comment>
<comment type="similarity">
    <text evidence="5">Belongs to the ZapD family.</text>
</comment>
<comment type="subcellular location">
    <subcellularLocation>
        <location evidence="5">Cytoplasm</location>
    </subcellularLocation>
    <text evidence="5">Localizes to mid-cell in an FtsZ-dependent manner.</text>
</comment>
<dbReference type="PANTHER" id="PTHR39455">
    <property type="entry name" value="CELL DIVISION PROTEIN ZAPD"/>
    <property type="match status" value="1"/>
</dbReference>
<keyword evidence="1 5" id="KW-0963">Cytoplasm</keyword>
<accession>A0A261U2K1</accession>
<evidence type="ECO:0000256" key="1">
    <source>
        <dbReference type="ARBA" id="ARBA00022490"/>
    </source>
</evidence>
<organism evidence="6 7">
    <name type="scientific">Bordetella genomosp. 5</name>
    <dbReference type="NCBI Taxonomy" id="1395608"/>
    <lineage>
        <taxon>Bacteria</taxon>
        <taxon>Pseudomonadati</taxon>
        <taxon>Pseudomonadota</taxon>
        <taxon>Betaproteobacteria</taxon>
        <taxon>Burkholderiales</taxon>
        <taxon>Alcaligenaceae</taxon>
        <taxon>Bordetella</taxon>
    </lineage>
</organism>
<evidence type="ECO:0000313" key="6">
    <source>
        <dbReference type="EMBL" id="OZI55470.1"/>
    </source>
</evidence>
<evidence type="ECO:0000256" key="4">
    <source>
        <dbReference type="ARBA" id="ARBA00023306"/>
    </source>
</evidence>
<name>A0A261U2K1_9BORD</name>
<proteinExistence type="inferred from homology"/>
<dbReference type="AlphaFoldDB" id="A0A261U2K1"/>
<dbReference type="PANTHER" id="PTHR39455:SF1">
    <property type="entry name" value="CELL DIVISION PROTEIN ZAPD"/>
    <property type="match status" value="1"/>
</dbReference>
<evidence type="ECO:0000256" key="3">
    <source>
        <dbReference type="ARBA" id="ARBA00023210"/>
    </source>
</evidence>
<protein>
    <recommendedName>
        <fullName evidence="5">Cell division protein ZapD</fullName>
    </recommendedName>
    <alternativeName>
        <fullName evidence="5">Z ring-associated protein D</fullName>
    </alternativeName>
</protein>
<gene>
    <name evidence="5" type="primary">zapD</name>
    <name evidence="6" type="ORF">CAL25_03485</name>
</gene>
<evidence type="ECO:0000256" key="5">
    <source>
        <dbReference type="HAMAP-Rule" id="MF_01092"/>
    </source>
</evidence>
<dbReference type="GO" id="GO:0005737">
    <property type="term" value="C:cytoplasm"/>
    <property type="evidence" value="ECO:0007669"/>
    <property type="project" value="UniProtKB-SubCell"/>
</dbReference>
<comment type="subunit">
    <text evidence="5">Interacts with FtsZ.</text>
</comment>
<dbReference type="GO" id="GO:0032153">
    <property type="term" value="C:cell division site"/>
    <property type="evidence" value="ECO:0007669"/>
    <property type="project" value="TreeGrafter"/>
</dbReference>
<comment type="caution">
    <text evidence="6">The sequence shown here is derived from an EMBL/GenBank/DDBJ whole genome shotgun (WGS) entry which is preliminary data.</text>
</comment>
<dbReference type="Proteomes" id="UP000216913">
    <property type="component" value="Unassembled WGS sequence"/>
</dbReference>
<keyword evidence="7" id="KW-1185">Reference proteome</keyword>
<dbReference type="InterPro" id="IPR036268">
    <property type="entry name" value="ZapD_sf"/>
</dbReference>
<dbReference type="NCBIfam" id="NF003656">
    <property type="entry name" value="PRK05287.1-4"/>
    <property type="match status" value="1"/>
</dbReference>
<dbReference type="EMBL" id="NEVP01000001">
    <property type="protein sequence ID" value="OZI55470.1"/>
    <property type="molecule type" value="Genomic_DNA"/>
</dbReference>
<dbReference type="OrthoDB" id="5294622at2"/>
<evidence type="ECO:0000256" key="2">
    <source>
        <dbReference type="ARBA" id="ARBA00022618"/>
    </source>
</evidence>
<dbReference type="GO" id="GO:0043093">
    <property type="term" value="P:FtsZ-dependent cytokinesis"/>
    <property type="evidence" value="ECO:0007669"/>
    <property type="project" value="UniProtKB-UniRule"/>
</dbReference>
<dbReference type="Gene3D" id="1.10.3900.10">
    <property type="entry name" value="YacF-like"/>
    <property type="match status" value="1"/>
</dbReference>
<sequence>MILFEYPFNERIRAYLRLEYLFDRLAFFAGEGDARMHQIAVATLFDILEAGERTDMKSAVLQDLERQRTSLVALRDHPGVAQDALEIMLSDMERVVGALQAQGKTGQSLRENEWLVSLRGRLAVPGGATQVDMPSYHAWQHKPEAARRADLQAWIAPLMPLAEGLAMALRLLRESGRRADIAAEQGAYQQMLAGKTFQLLRVWVDPEQGVFPEISANKYMVWIRFSVQDGGVKPQQVGRDVPFQMSLCTA</sequence>
<keyword evidence="3 5" id="KW-0717">Septation</keyword>
<keyword evidence="2 5" id="KW-0132">Cell division</keyword>
<reference evidence="6 7" key="1">
    <citation type="submission" date="2017-05" db="EMBL/GenBank/DDBJ databases">
        <title>Complete and WGS of Bordetella genogroups.</title>
        <authorList>
            <person name="Spilker T."/>
            <person name="LiPuma J."/>
        </authorList>
    </citation>
    <scope>NUCLEOTIDE SEQUENCE [LARGE SCALE GENOMIC DNA]</scope>
    <source>
        <strain evidence="6 7">AU10456</strain>
    </source>
</reference>
<evidence type="ECO:0000313" key="7">
    <source>
        <dbReference type="Proteomes" id="UP000216913"/>
    </source>
</evidence>
<keyword evidence="4 5" id="KW-0131">Cell cycle</keyword>
<dbReference type="RefSeq" id="WP_094798525.1">
    <property type="nucleotide sequence ID" value="NZ_NEVN01000001.1"/>
</dbReference>
<dbReference type="HAMAP" id="MF_01092">
    <property type="entry name" value="ZapD"/>
    <property type="match status" value="1"/>
</dbReference>
<dbReference type="GO" id="GO:0000917">
    <property type="term" value="P:division septum assembly"/>
    <property type="evidence" value="ECO:0007669"/>
    <property type="project" value="UniProtKB-KW"/>
</dbReference>
<dbReference type="Gene3D" id="2.60.440.10">
    <property type="entry name" value="YacF-like domains"/>
    <property type="match status" value="1"/>
</dbReference>